<dbReference type="Proteomes" id="UP000298663">
    <property type="component" value="Unassembled WGS sequence"/>
</dbReference>
<dbReference type="EMBL" id="AZBU02000001">
    <property type="protein sequence ID" value="TMS33250.1"/>
    <property type="molecule type" value="Genomic_DNA"/>
</dbReference>
<protein>
    <submittedName>
        <fullName evidence="1">Uncharacterized protein</fullName>
    </submittedName>
</protein>
<keyword evidence="2" id="KW-1185">Reference proteome</keyword>
<reference evidence="1 2" key="2">
    <citation type="journal article" date="2019" name="G3 (Bethesda)">
        <title>Hybrid Assembly of the Genome of the Entomopathogenic Nematode Steinernema carpocapsae Identifies the X-Chromosome.</title>
        <authorList>
            <person name="Serra L."/>
            <person name="Macchietto M."/>
            <person name="Macias-Munoz A."/>
            <person name="McGill C.J."/>
            <person name="Rodriguez I.M."/>
            <person name="Rodriguez B."/>
            <person name="Murad R."/>
            <person name="Mortazavi A."/>
        </authorList>
    </citation>
    <scope>NUCLEOTIDE SEQUENCE [LARGE SCALE GENOMIC DNA]</scope>
    <source>
        <strain evidence="1 2">ALL</strain>
    </source>
</reference>
<name>A0A4U8UJR6_STECR</name>
<dbReference type="AlphaFoldDB" id="A0A4U8UJR6"/>
<organism evidence="1 2">
    <name type="scientific">Steinernema carpocapsae</name>
    <name type="common">Entomopathogenic nematode</name>
    <dbReference type="NCBI Taxonomy" id="34508"/>
    <lineage>
        <taxon>Eukaryota</taxon>
        <taxon>Metazoa</taxon>
        <taxon>Ecdysozoa</taxon>
        <taxon>Nematoda</taxon>
        <taxon>Chromadorea</taxon>
        <taxon>Rhabditida</taxon>
        <taxon>Tylenchina</taxon>
        <taxon>Panagrolaimomorpha</taxon>
        <taxon>Strongyloidoidea</taxon>
        <taxon>Steinernematidae</taxon>
        <taxon>Steinernema</taxon>
    </lineage>
</organism>
<reference evidence="1 2" key="1">
    <citation type="journal article" date="2015" name="Genome Biol.">
        <title>Comparative genomics of Steinernema reveals deeply conserved gene regulatory networks.</title>
        <authorList>
            <person name="Dillman A.R."/>
            <person name="Macchietto M."/>
            <person name="Porter C.F."/>
            <person name="Rogers A."/>
            <person name="Williams B."/>
            <person name="Antoshechkin I."/>
            <person name="Lee M.M."/>
            <person name="Goodwin Z."/>
            <person name="Lu X."/>
            <person name="Lewis E.E."/>
            <person name="Goodrich-Blair H."/>
            <person name="Stock S.P."/>
            <person name="Adams B.J."/>
            <person name="Sternberg P.W."/>
            <person name="Mortazavi A."/>
        </authorList>
    </citation>
    <scope>NUCLEOTIDE SEQUENCE [LARGE SCALE GENOMIC DNA]</scope>
    <source>
        <strain evidence="1 2">ALL</strain>
    </source>
</reference>
<accession>A0A4U8UJR6</accession>
<comment type="caution">
    <text evidence="1">The sequence shown here is derived from an EMBL/GenBank/DDBJ whole genome shotgun (WGS) entry which is preliminary data.</text>
</comment>
<proteinExistence type="predicted"/>
<evidence type="ECO:0000313" key="1">
    <source>
        <dbReference type="EMBL" id="TMS33250.1"/>
    </source>
</evidence>
<evidence type="ECO:0000313" key="2">
    <source>
        <dbReference type="Proteomes" id="UP000298663"/>
    </source>
</evidence>
<gene>
    <name evidence="1" type="ORF">L596_001010</name>
</gene>
<sequence>MDVHLRRVTSARQDMRQMVNWLGRALGLLERFLFDGDKNEGEEGLSQDFGRSWLSFFCILWSNPMHFQDCGQEKPHPLRTLSLKECSSAVSYGIAHYACHSLAEMSAAFQPLVFRG</sequence>